<dbReference type="KEGG" id="bpg:Bathy06g00800"/>
<evidence type="ECO:0000313" key="12">
    <source>
        <dbReference type="Proteomes" id="UP000198341"/>
    </source>
</evidence>
<dbReference type="Pfam" id="PF26169">
    <property type="entry name" value="HHH_XRCC3_RpoA"/>
    <property type="match status" value="1"/>
</dbReference>
<dbReference type="EMBL" id="FO082273">
    <property type="protein sequence ID" value="CCO17407.1"/>
    <property type="molecule type" value="Genomic_DNA"/>
</dbReference>
<dbReference type="eggNOG" id="KOG1433">
    <property type="taxonomic scope" value="Eukaryota"/>
</dbReference>
<keyword evidence="12" id="KW-1185">Reference proteome</keyword>
<evidence type="ECO:0000256" key="5">
    <source>
        <dbReference type="ARBA" id="ARBA00022840"/>
    </source>
</evidence>
<dbReference type="STRING" id="41875.K8EH13"/>
<dbReference type="SUPFAM" id="SSF52540">
    <property type="entry name" value="P-loop containing nucleoside triphosphate hydrolases"/>
    <property type="match status" value="1"/>
</dbReference>
<keyword evidence="5" id="KW-0067">ATP-binding</keyword>
<gene>
    <name evidence="11" type="ORF">Bathy06g00800</name>
</gene>
<evidence type="ECO:0000256" key="2">
    <source>
        <dbReference type="ARBA" id="ARBA00007095"/>
    </source>
</evidence>
<evidence type="ECO:0000313" key="11">
    <source>
        <dbReference type="EMBL" id="CCO17407.1"/>
    </source>
</evidence>
<dbReference type="InterPro" id="IPR058766">
    <property type="entry name" value="HHH_XRCC3_RAD51B"/>
</dbReference>
<evidence type="ECO:0000256" key="6">
    <source>
        <dbReference type="ARBA" id="ARBA00023125"/>
    </source>
</evidence>
<dbReference type="PANTHER" id="PTHR46456">
    <property type="entry name" value="DNA REPAIR PROTEIN RAD51 HOMOLOG 2"/>
    <property type="match status" value="1"/>
</dbReference>
<dbReference type="RefSeq" id="XP_007512807.1">
    <property type="nucleotide sequence ID" value="XM_007512745.1"/>
</dbReference>
<dbReference type="InterPro" id="IPR030548">
    <property type="entry name" value="RAD51B"/>
</dbReference>
<comment type="subcellular location">
    <subcellularLocation>
        <location evidence="1">Nucleus</location>
    </subcellularLocation>
</comment>
<dbReference type="PROSITE" id="PS50162">
    <property type="entry name" value="RECA_2"/>
    <property type="match status" value="1"/>
</dbReference>
<dbReference type="InterPro" id="IPR020588">
    <property type="entry name" value="RecA_ATP-bd"/>
</dbReference>
<dbReference type="GeneID" id="19015060"/>
<dbReference type="GO" id="GO:0000724">
    <property type="term" value="P:double-strand break repair via homologous recombination"/>
    <property type="evidence" value="ECO:0007669"/>
    <property type="project" value="InterPro"/>
</dbReference>
<dbReference type="GO" id="GO:0005657">
    <property type="term" value="C:replication fork"/>
    <property type="evidence" value="ECO:0007669"/>
    <property type="project" value="TreeGrafter"/>
</dbReference>
<dbReference type="GO" id="GO:0000400">
    <property type="term" value="F:four-way junction DNA binding"/>
    <property type="evidence" value="ECO:0007669"/>
    <property type="project" value="TreeGrafter"/>
</dbReference>
<organism evidence="11 12">
    <name type="scientific">Bathycoccus prasinos</name>
    <dbReference type="NCBI Taxonomy" id="41875"/>
    <lineage>
        <taxon>Eukaryota</taxon>
        <taxon>Viridiplantae</taxon>
        <taxon>Chlorophyta</taxon>
        <taxon>Mamiellophyceae</taxon>
        <taxon>Mamiellales</taxon>
        <taxon>Bathycoccaceae</taxon>
        <taxon>Bathycoccus</taxon>
    </lineage>
</organism>
<keyword evidence="7" id="KW-0233">DNA recombination</keyword>
<dbReference type="GO" id="GO:0003697">
    <property type="term" value="F:single-stranded DNA binding"/>
    <property type="evidence" value="ECO:0007669"/>
    <property type="project" value="TreeGrafter"/>
</dbReference>
<accession>K8EH13</accession>
<keyword evidence="4" id="KW-0227">DNA damage</keyword>
<keyword evidence="6" id="KW-0238">DNA-binding</keyword>
<dbReference type="OrthoDB" id="5957327at2759"/>
<evidence type="ECO:0000256" key="8">
    <source>
        <dbReference type="ARBA" id="ARBA00023204"/>
    </source>
</evidence>
<dbReference type="PANTHER" id="PTHR46456:SF1">
    <property type="entry name" value="DNA REPAIR PROTEIN RAD51 HOMOLOG 2"/>
    <property type="match status" value="1"/>
</dbReference>
<protein>
    <submittedName>
        <fullName evidence="11">Spindle D</fullName>
    </submittedName>
</protein>
<evidence type="ECO:0000256" key="4">
    <source>
        <dbReference type="ARBA" id="ARBA00022763"/>
    </source>
</evidence>
<keyword evidence="9" id="KW-0539">Nucleus</keyword>
<feature type="domain" description="RecA family profile 1" evidence="10">
    <location>
        <begin position="74"/>
        <end position="281"/>
    </location>
</feature>
<sequence length="369" mass="39656">MLPLDCDKHVKAKLETRGVRSAEEALKKSELDVIELIDVSLEKASKALRQIAKGACPEPINAFQMKEKSAGQKGGNFIKTGVKTLDEALLGGVPVGTITEFVAPAGSGKTQMCLGLVAQTCAPKNFGGLDASVVFVDTEQTFSSNRLAEIAKKRFPEIYDKDYYKDGNNNDSVSNFGGMDKDAEMRLEKLLAEKVFVVTPQSLQELKVRIENLKPALTQSDAKLIVIDSVARLARAEGGIGAGSSSSESLVKRQNILSSIAAALKRHAEQLNVAVVVTNQVTTNTNINSNYHNSNDPAKANMVSRDSQVAAALGTKWAHCVNVRISMSGAIDGKADGKREMRVVKSPRTALSRFLYRITASGCASIDID</sequence>
<keyword evidence="3" id="KW-0547">Nucleotide-binding</keyword>
<dbReference type="InterPro" id="IPR016467">
    <property type="entry name" value="DNA_recomb/repair_RecA-like"/>
</dbReference>
<dbReference type="Pfam" id="PF08423">
    <property type="entry name" value="Rad51"/>
    <property type="match status" value="2"/>
</dbReference>
<evidence type="ECO:0000256" key="3">
    <source>
        <dbReference type="ARBA" id="ARBA00022741"/>
    </source>
</evidence>
<dbReference type="Proteomes" id="UP000198341">
    <property type="component" value="Chromosome 6"/>
</dbReference>
<reference evidence="11 12" key="1">
    <citation type="submission" date="2011-10" db="EMBL/GenBank/DDBJ databases">
        <authorList>
            <person name="Genoscope - CEA"/>
        </authorList>
    </citation>
    <scope>NUCLEOTIDE SEQUENCE [LARGE SCALE GENOMIC DNA]</scope>
    <source>
        <strain evidence="11 12">RCC 1105</strain>
    </source>
</reference>
<dbReference type="GO" id="GO:0003690">
    <property type="term" value="F:double-stranded DNA binding"/>
    <property type="evidence" value="ECO:0007669"/>
    <property type="project" value="TreeGrafter"/>
</dbReference>
<dbReference type="GO" id="GO:0033063">
    <property type="term" value="C:Rad51B-Rad51C-Rad51D-XRCC2 complex"/>
    <property type="evidence" value="ECO:0007669"/>
    <property type="project" value="InterPro"/>
</dbReference>
<dbReference type="Gene3D" id="3.40.50.300">
    <property type="entry name" value="P-loop containing nucleotide triphosphate hydrolases"/>
    <property type="match status" value="1"/>
</dbReference>
<name>K8EH13_9CHLO</name>
<evidence type="ECO:0000256" key="7">
    <source>
        <dbReference type="ARBA" id="ARBA00023172"/>
    </source>
</evidence>
<dbReference type="InterPro" id="IPR027417">
    <property type="entry name" value="P-loop_NTPase"/>
</dbReference>
<dbReference type="PIRSF" id="PIRSF005856">
    <property type="entry name" value="Rad51"/>
    <property type="match status" value="1"/>
</dbReference>
<proteinExistence type="inferred from homology"/>
<dbReference type="GO" id="GO:0005524">
    <property type="term" value="F:ATP binding"/>
    <property type="evidence" value="ECO:0007669"/>
    <property type="project" value="UniProtKB-KW"/>
</dbReference>
<dbReference type="InterPro" id="IPR003593">
    <property type="entry name" value="AAA+_ATPase"/>
</dbReference>
<dbReference type="AlphaFoldDB" id="K8EH13"/>
<comment type="similarity">
    <text evidence="2">Belongs to the RecA family. RAD51 subfamily.</text>
</comment>
<dbReference type="GO" id="GO:0140664">
    <property type="term" value="F:ATP-dependent DNA damage sensor activity"/>
    <property type="evidence" value="ECO:0007669"/>
    <property type="project" value="InterPro"/>
</dbReference>
<evidence type="ECO:0000256" key="1">
    <source>
        <dbReference type="ARBA" id="ARBA00004123"/>
    </source>
</evidence>
<dbReference type="InterPro" id="IPR013632">
    <property type="entry name" value="Rad51_C"/>
</dbReference>
<keyword evidence="8" id="KW-0234">DNA repair</keyword>
<evidence type="ECO:0000259" key="10">
    <source>
        <dbReference type="PROSITE" id="PS50162"/>
    </source>
</evidence>
<evidence type="ECO:0000256" key="9">
    <source>
        <dbReference type="ARBA" id="ARBA00023242"/>
    </source>
</evidence>
<dbReference type="SMART" id="SM00382">
    <property type="entry name" value="AAA"/>
    <property type="match status" value="1"/>
</dbReference>